<organism evidence="4 5">
    <name type="scientific">Aeromicrobium camelliae</name>
    <dbReference type="NCBI Taxonomy" id="1538144"/>
    <lineage>
        <taxon>Bacteria</taxon>
        <taxon>Bacillati</taxon>
        <taxon>Actinomycetota</taxon>
        <taxon>Actinomycetes</taxon>
        <taxon>Propionibacteriales</taxon>
        <taxon>Nocardioidaceae</taxon>
        <taxon>Aeromicrobium</taxon>
    </lineage>
</organism>
<dbReference type="PROSITE" id="PS00163">
    <property type="entry name" value="FUMARATE_LYASES"/>
    <property type="match status" value="1"/>
</dbReference>
<evidence type="ECO:0000313" key="5">
    <source>
        <dbReference type="Proteomes" id="UP000275225"/>
    </source>
</evidence>
<dbReference type="InterPro" id="IPR022761">
    <property type="entry name" value="Fumarate_lyase_N"/>
</dbReference>
<evidence type="ECO:0000256" key="1">
    <source>
        <dbReference type="ARBA" id="ARBA00023239"/>
    </source>
</evidence>
<dbReference type="GO" id="GO:0016853">
    <property type="term" value="F:isomerase activity"/>
    <property type="evidence" value="ECO:0007669"/>
    <property type="project" value="UniProtKB-KW"/>
</dbReference>
<dbReference type="Proteomes" id="UP000275225">
    <property type="component" value="Unassembled WGS sequence"/>
</dbReference>
<dbReference type="Pfam" id="PF00206">
    <property type="entry name" value="Lyase_1"/>
    <property type="match status" value="1"/>
</dbReference>
<evidence type="ECO:0000256" key="2">
    <source>
        <dbReference type="ARBA" id="ARBA00034772"/>
    </source>
</evidence>
<dbReference type="InterPro" id="IPR024083">
    <property type="entry name" value="Fumarase/histidase_N"/>
</dbReference>
<gene>
    <name evidence="4" type="ORF">EHW97_04525</name>
</gene>
<dbReference type="EMBL" id="RQJX01000004">
    <property type="protein sequence ID" value="RQN08969.1"/>
    <property type="molecule type" value="Genomic_DNA"/>
</dbReference>
<dbReference type="SUPFAM" id="SSF48557">
    <property type="entry name" value="L-aspartase-like"/>
    <property type="match status" value="1"/>
</dbReference>
<evidence type="ECO:0000313" key="4">
    <source>
        <dbReference type="EMBL" id="RQN08969.1"/>
    </source>
</evidence>
<comment type="caution">
    <text evidence="4">The sequence shown here is derived from an EMBL/GenBank/DDBJ whole genome shotgun (WGS) entry which is preliminary data.</text>
</comment>
<accession>A0A3N6WNE6</accession>
<dbReference type="InterPro" id="IPR008948">
    <property type="entry name" value="L-Aspartase-like"/>
</dbReference>
<dbReference type="InterPro" id="IPR020557">
    <property type="entry name" value="Fumarate_lyase_CS"/>
</dbReference>
<dbReference type="RefSeq" id="WP_124235977.1">
    <property type="nucleotide sequence ID" value="NZ_JBHUFI010000001.1"/>
</dbReference>
<evidence type="ECO:0000259" key="3">
    <source>
        <dbReference type="Pfam" id="PF00206"/>
    </source>
</evidence>
<keyword evidence="4" id="KW-0413">Isomerase</keyword>
<dbReference type="PANTHER" id="PTHR43172">
    <property type="entry name" value="ADENYLOSUCCINATE LYASE"/>
    <property type="match status" value="1"/>
</dbReference>
<dbReference type="PANTHER" id="PTHR43172:SF2">
    <property type="entry name" value="ADENYLOSUCCINATE LYASE C-TERMINAL DOMAIN-CONTAINING PROTEIN"/>
    <property type="match status" value="1"/>
</dbReference>
<proteinExistence type="inferred from homology"/>
<dbReference type="Gene3D" id="1.20.200.10">
    <property type="entry name" value="Fumarase/aspartase (Central domain)"/>
    <property type="match status" value="1"/>
</dbReference>
<sequence>MTDLLWPGDERAERVFSDPAIVEAMVAVEDAWLGALVANGVAPASAAGALTGLVGDDDVVGLATGAESGGNPVIGLVALLRERTDGETARWLHRGLTSQDVLDTALVLCARDAINAIDEAVRGQLGAIVRLATEHRDTPMVARTLTQPAVPQTFGAKVARWGEGIVDAAAGLRRVRSSLPVQLGGAAGTMAAATELSGDQAVALALVRETAERLGLDTSLPWHTSRGRLTEIGDALVTCTDAWGHVAADVLVMTRPEIGEVSEGTGGGSSTMPHKSNPVMSVLLRRTALVAPGLAQTLHLAAATMEDERAAGAWHAEWDALRLLARRTLVAARHAEVLLGGLRVDVERMSFNLASATGVEAEQQSMVKLTGRLPSSSYLGIAPLLADSAVSSIRDFLEEDPA</sequence>
<name>A0A3N6WNE6_9ACTN</name>
<reference evidence="4 5" key="1">
    <citation type="submission" date="2018-11" db="EMBL/GenBank/DDBJ databases">
        <authorList>
            <person name="Li F."/>
        </authorList>
    </citation>
    <scope>NUCLEOTIDE SEQUENCE [LARGE SCALE GENOMIC DNA]</scope>
    <source>
        <strain evidence="4 5">YS17T</strain>
    </source>
</reference>
<keyword evidence="5" id="KW-1185">Reference proteome</keyword>
<dbReference type="InterPro" id="IPR000362">
    <property type="entry name" value="Fumarate_lyase_fam"/>
</dbReference>
<dbReference type="AlphaFoldDB" id="A0A3N6WNE6"/>
<protein>
    <submittedName>
        <fullName evidence="4">3-carboxy-cis,cis-muconate cycloisomerase</fullName>
    </submittedName>
</protein>
<comment type="similarity">
    <text evidence="2">Belongs to the class-II fumarase/aspartase family.</text>
</comment>
<dbReference type="OrthoDB" id="9768878at2"/>
<dbReference type="PRINTS" id="PR00149">
    <property type="entry name" value="FUMRATELYASE"/>
</dbReference>
<keyword evidence="1" id="KW-0456">Lyase</keyword>
<feature type="domain" description="Fumarate lyase N-terminal" evidence="3">
    <location>
        <begin position="73"/>
        <end position="291"/>
    </location>
</feature>
<dbReference type="Gene3D" id="1.10.275.10">
    <property type="entry name" value="Fumarase/aspartase (N-terminal domain)"/>
    <property type="match status" value="1"/>
</dbReference>
<dbReference type="GO" id="GO:0016829">
    <property type="term" value="F:lyase activity"/>
    <property type="evidence" value="ECO:0007669"/>
    <property type="project" value="UniProtKB-KW"/>
</dbReference>